<reference evidence="6 7" key="1">
    <citation type="submission" date="2023-01" db="EMBL/GenBank/DDBJ databases">
        <title>Analysis of 21 Apiospora genomes using comparative genomics revels a genus with tremendous synthesis potential of carbohydrate active enzymes and secondary metabolites.</title>
        <authorList>
            <person name="Sorensen T."/>
        </authorList>
    </citation>
    <scope>NUCLEOTIDE SEQUENCE [LARGE SCALE GENOMIC DNA]</scope>
    <source>
        <strain evidence="6 7">CBS 24483</strain>
    </source>
</reference>
<protein>
    <submittedName>
        <fullName evidence="6">U3 small nucleolar RNA-associated protein 6</fullName>
    </submittedName>
</protein>
<keyword evidence="2" id="KW-0539">Nucleus</keyword>
<evidence type="ECO:0000313" key="6">
    <source>
        <dbReference type="EMBL" id="KAK7948416.1"/>
    </source>
</evidence>
<dbReference type="Pfam" id="PF04003">
    <property type="entry name" value="Utp12"/>
    <property type="match status" value="1"/>
</dbReference>
<comment type="caution">
    <text evidence="6">The sequence shown here is derived from an EMBL/GenBank/DDBJ whole genome shotgun (WGS) entry which is preliminary data.</text>
</comment>
<name>A0ABR1Q8L4_9PEZI</name>
<feature type="region of interest" description="Disordered" evidence="4">
    <location>
        <begin position="1"/>
        <end position="125"/>
    </location>
</feature>
<feature type="region of interest" description="Disordered" evidence="4">
    <location>
        <begin position="311"/>
        <end position="395"/>
    </location>
</feature>
<organism evidence="6 7">
    <name type="scientific">Apiospora aurea</name>
    <dbReference type="NCBI Taxonomy" id="335848"/>
    <lineage>
        <taxon>Eukaryota</taxon>
        <taxon>Fungi</taxon>
        <taxon>Dikarya</taxon>
        <taxon>Ascomycota</taxon>
        <taxon>Pezizomycotina</taxon>
        <taxon>Sordariomycetes</taxon>
        <taxon>Xylariomycetidae</taxon>
        <taxon>Amphisphaeriales</taxon>
        <taxon>Apiosporaceae</taxon>
        <taxon>Apiospora</taxon>
    </lineage>
</organism>
<feature type="compositionally biased region" description="Polar residues" evidence="4">
    <location>
        <begin position="86"/>
        <end position="100"/>
    </location>
</feature>
<sequence>MSTKQKAPGRISQPVIRQSAKKQLRTHINEADTAVTGVDTDKHESSAKGEGVIEISSDEGSSEYDFSDEEEGKPASEALTKRIGSQKLNSTSKNAPTIPTENGDVDTDMQSPKPATEGDSDQEAAEPTFGERLHAEETIDVPSAFLALQPSATAAPGRILAPPSLASLGTALSQALRTDDADLLESCLRTTDANTIRSTVQRLDSSLAGILLTKLASRMHRRPGRAGTLLIWVQWTLVTHGGALATQPNLTKKLGELHRVMEERTRGLSSLLSLKGKLDLLVQQMKLRQMMRYSNEDEEDEKEQGVVYVEGEENDDDMDGGIMDVDDEEEMAMANGVGENDSEDDEDSSDDEGADALEAVEDDMDENEVDYSDNDSVDDEDSEVDAAPPAKKGRR</sequence>
<evidence type="ECO:0000256" key="2">
    <source>
        <dbReference type="ARBA" id="ARBA00023242"/>
    </source>
</evidence>
<evidence type="ECO:0000313" key="7">
    <source>
        <dbReference type="Proteomes" id="UP001391051"/>
    </source>
</evidence>
<comment type="subcellular location">
    <subcellularLocation>
        <location evidence="1">Nucleus</location>
    </subcellularLocation>
</comment>
<gene>
    <name evidence="6" type="ORF">PG986_009302</name>
</gene>
<accession>A0ABR1Q8L4</accession>
<proteinExistence type="inferred from homology"/>
<dbReference type="InterPro" id="IPR052414">
    <property type="entry name" value="U3_snoRNA-assoc_WDR"/>
</dbReference>
<feature type="compositionally biased region" description="Acidic residues" evidence="4">
    <location>
        <begin position="340"/>
        <end position="384"/>
    </location>
</feature>
<comment type="similarity">
    <text evidence="3">Belongs to the UTP5 family.</text>
</comment>
<evidence type="ECO:0000256" key="3">
    <source>
        <dbReference type="ARBA" id="ARBA00038335"/>
    </source>
</evidence>
<keyword evidence="7" id="KW-1185">Reference proteome</keyword>
<dbReference type="Proteomes" id="UP001391051">
    <property type="component" value="Unassembled WGS sequence"/>
</dbReference>
<dbReference type="EMBL" id="JAQQWE010000006">
    <property type="protein sequence ID" value="KAK7948416.1"/>
    <property type="molecule type" value="Genomic_DNA"/>
</dbReference>
<dbReference type="PANTHER" id="PTHR44267">
    <property type="entry name" value="WD REPEAT-CONTAINING PROTEIN 43"/>
    <property type="match status" value="1"/>
</dbReference>
<dbReference type="GeneID" id="92078586"/>
<dbReference type="InterPro" id="IPR007148">
    <property type="entry name" value="SSU_processome_Utp12"/>
</dbReference>
<evidence type="ECO:0000256" key="1">
    <source>
        <dbReference type="ARBA" id="ARBA00004123"/>
    </source>
</evidence>
<feature type="compositionally biased region" description="Acidic residues" evidence="4">
    <location>
        <begin position="311"/>
        <end position="331"/>
    </location>
</feature>
<feature type="compositionally biased region" description="Acidic residues" evidence="4">
    <location>
        <begin position="56"/>
        <end position="71"/>
    </location>
</feature>
<dbReference type="RefSeq" id="XP_066697922.1">
    <property type="nucleotide sequence ID" value="XM_066845524.1"/>
</dbReference>
<evidence type="ECO:0000259" key="5">
    <source>
        <dbReference type="Pfam" id="PF04003"/>
    </source>
</evidence>
<dbReference type="PANTHER" id="PTHR44267:SF1">
    <property type="entry name" value="WD REPEAT-CONTAINING PROTEIN 43"/>
    <property type="match status" value="1"/>
</dbReference>
<evidence type="ECO:0000256" key="4">
    <source>
        <dbReference type="SAM" id="MobiDB-lite"/>
    </source>
</evidence>
<feature type="domain" description="Small-subunit processome Utp12" evidence="5">
    <location>
        <begin position="180"/>
        <end position="282"/>
    </location>
</feature>